<evidence type="ECO:0000313" key="3">
    <source>
        <dbReference type="EMBL" id="OXA42206.1"/>
    </source>
</evidence>
<feature type="domain" description="PiggyBac transposable element-derived protein 4 C-terminal zinc-finger" evidence="1">
    <location>
        <begin position="343"/>
        <end position="380"/>
    </location>
</feature>
<dbReference type="AlphaFoldDB" id="A0A226DDB4"/>
<gene>
    <name evidence="3" type="ORF">Fcan01_23313</name>
</gene>
<dbReference type="Pfam" id="PF13842">
    <property type="entry name" value="zf-Tnp_2"/>
    <property type="match status" value="1"/>
</dbReference>
<proteinExistence type="predicted"/>
<dbReference type="InterPro" id="IPR032718">
    <property type="entry name" value="PGBD4_Znf_C"/>
</dbReference>
<organism evidence="3 4">
    <name type="scientific">Folsomia candida</name>
    <name type="common">Springtail</name>
    <dbReference type="NCBI Taxonomy" id="158441"/>
    <lineage>
        <taxon>Eukaryota</taxon>
        <taxon>Metazoa</taxon>
        <taxon>Ecdysozoa</taxon>
        <taxon>Arthropoda</taxon>
        <taxon>Hexapoda</taxon>
        <taxon>Collembola</taxon>
        <taxon>Entomobryomorpha</taxon>
        <taxon>Isotomoidea</taxon>
        <taxon>Isotomidae</taxon>
        <taxon>Proisotominae</taxon>
        <taxon>Folsomia</taxon>
    </lineage>
</organism>
<feature type="domain" description="PiggyBac transposable element-derived protein" evidence="2">
    <location>
        <begin position="1"/>
        <end position="272"/>
    </location>
</feature>
<sequence>MSQDRYFDILRYLHFSNNEHMSAGDRIFKIRNIWDVTNQNFKSLLNPHKIFSIDESLILHKGRLFFRQYIPNKASKFGIKTFSLVDEATKVILSSMIYSGKTHDLKFSTKEFGYGGAIVMQLMEPYLGLNHHIYCDNWFTSPNLALELLSRQTYLCGTIRKDRKNLDAPKTKMKKGEVIVKSANEVMTEFWRDKKIVSMISTIHNHEMKEITQRGTGNTINKPVSVLEYNAHARGIDQGDMMMHFYTMRKKCVKWYKKLFFHLVDICLYNAFRLFVNWKPPPKPMTFIAFRMNVIRQIMERYGLKENMSSEIVSSQLAQNPSRLSGRHFPSFNPPTSGKRHGSRKCRVCASSKEKTKETVYQCSSCKVPLCVVPCFEIYHTRKNIN</sequence>
<evidence type="ECO:0000313" key="4">
    <source>
        <dbReference type="Proteomes" id="UP000198287"/>
    </source>
</evidence>
<dbReference type="OrthoDB" id="6146839at2759"/>
<protein>
    <submittedName>
        <fullName evidence="3">PiggyBac transposable element-derived protein 4</fullName>
    </submittedName>
</protein>
<dbReference type="EMBL" id="LNIX01000027">
    <property type="protein sequence ID" value="OXA42206.1"/>
    <property type="molecule type" value="Genomic_DNA"/>
</dbReference>
<dbReference type="Proteomes" id="UP000198287">
    <property type="component" value="Unassembled WGS sequence"/>
</dbReference>
<dbReference type="OMA" id="STIHNHE"/>
<dbReference type="Pfam" id="PF13843">
    <property type="entry name" value="DDE_Tnp_1_7"/>
    <property type="match status" value="1"/>
</dbReference>
<dbReference type="PANTHER" id="PTHR46599">
    <property type="entry name" value="PIGGYBAC TRANSPOSABLE ELEMENT-DERIVED PROTEIN 4"/>
    <property type="match status" value="1"/>
</dbReference>
<name>A0A226DDB4_FOLCA</name>
<keyword evidence="4" id="KW-1185">Reference proteome</keyword>
<comment type="caution">
    <text evidence="3">The sequence shown here is derived from an EMBL/GenBank/DDBJ whole genome shotgun (WGS) entry which is preliminary data.</text>
</comment>
<evidence type="ECO:0000259" key="2">
    <source>
        <dbReference type="Pfam" id="PF13843"/>
    </source>
</evidence>
<accession>A0A226DDB4</accession>
<dbReference type="InterPro" id="IPR029526">
    <property type="entry name" value="PGBD"/>
</dbReference>
<evidence type="ECO:0000259" key="1">
    <source>
        <dbReference type="Pfam" id="PF13842"/>
    </source>
</evidence>
<dbReference type="STRING" id="158441.A0A226DDB4"/>
<dbReference type="PANTHER" id="PTHR46599:SF3">
    <property type="entry name" value="PIGGYBAC TRANSPOSABLE ELEMENT-DERIVED PROTEIN 4"/>
    <property type="match status" value="1"/>
</dbReference>
<reference evidence="3 4" key="1">
    <citation type="submission" date="2015-12" db="EMBL/GenBank/DDBJ databases">
        <title>The genome of Folsomia candida.</title>
        <authorList>
            <person name="Faddeeva A."/>
            <person name="Derks M.F."/>
            <person name="Anvar Y."/>
            <person name="Smit S."/>
            <person name="Van Straalen N."/>
            <person name="Roelofs D."/>
        </authorList>
    </citation>
    <scope>NUCLEOTIDE SEQUENCE [LARGE SCALE GENOMIC DNA]</scope>
    <source>
        <strain evidence="3 4">VU population</strain>
        <tissue evidence="3">Whole body</tissue>
    </source>
</reference>